<dbReference type="EMBL" id="JAGTAR010000043">
    <property type="protein sequence ID" value="MBR8537906.1"/>
    <property type="molecule type" value="Genomic_DNA"/>
</dbReference>
<dbReference type="PROSITE" id="PS51257">
    <property type="entry name" value="PROKAR_LIPOPROTEIN"/>
    <property type="match status" value="1"/>
</dbReference>
<sequence length="551" mass="62922">MIENNIKRISFLKKLLLSCVLACSCMSIVAQDDAVKVGVSLHTQVSSNDIRPMWLTANEWGRFEQFGHFGMLTELGAQYFIYDEGNFSLDAGVRGLVNVDISESVLQEAYLSGHAWFLDFSLGKQQFSPIIYNDELTSGSFLMNSNARPIPRVTVGIFDYLPLGFTKNWVEIKGGISQGWLNDERVERNNSANDLLLHEKFAYIRLGNTAVKPYAGLVHSALYGGTRPNGNKIPVDFWSTFMAKGSATLGGGEETNAAGAHMGMWDFGFNWNTDKADIHVYYQKPFADASGLKIYNRYDKDYYLGFLIHPKHIEWLSGVSVEVFRTDHQSGYGIPDPLYPVDYGGHKKGSIIWMHEINDDLDGFMYEVFGETRTGWTEDEVSRYLEISLNEGHMYGGRDDYMNNGSYYNGWVYHGMNMGTALYHTADKVRRYAALWEEVDQVYFYNNRVNGFHIGAEGRINDSLKYRVKSTYTINKGSYGEEFRGRYSWERTENYFFSDSKRQVYSMVELDWNMPWIKNLSMKGKLAFDVGQLYKSVGGQMSLTYVPSLNW</sequence>
<keyword evidence="3" id="KW-1185">Reference proteome</keyword>
<dbReference type="AlphaFoldDB" id="A0A941F6V9"/>
<evidence type="ECO:0000313" key="2">
    <source>
        <dbReference type="EMBL" id="MBR8537906.1"/>
    </source>
</evidence>
<dbReference type="Gene3D" id="2.40.160.130">
    <property type="entry name" value="Capsule assembly protein Wzi"/>
    <property type="match status" value="1"/>
</dbReference>
<dbReference type="RefSeq" id="WP_212192931.1">
    <property type="nucleotide sequence ID" value="NZ_JAGTAR010000043.1"/>
</dbReference>
<dbReference type="Proteomes" id="UP000679220">
    <property type="component" value="Unassembled WGS sequence"/>
</dbReference>
<accession>A0A941F6V9</accession>
<keyword evidence="1" id="KW-0732">Signal</keyword>
<feature type="chain" id="PRO_5038026144" description="Capsule assembly Wzi family protein" evidence="1">
    <location>
        <begin position="31"/>
        <end position="551"/>
    </location>
</feature>
<comment type="caution">
    <text evidence="2">The sequence shown here is derived from an EMBL/GenBank/DDBJ whole genome shotgun (WGS) entry which is preliminary data.</text>
</comment>
<protein>
    <recommendedName>
        <fullName evidence="4">Capsule assembly Wzi family protein</fullName>
    </recommendedName>
</protein>
<evidence type="ECO:0008006" key="4">
    <source>
        <dbReference type="Google" id="ProtNLM"/>
    </source>
</evidence>
<feature type="signal peptide" evidence="1">
    <location>
        <begin position="1"/>
        <end position="30"/>
    </location>
</feature>
<evidence type="ECO:0000313" key="3">
    <source>
        <dbReference type="Proteomes" id="UP000679220"/>
    </source>
</evidence>
<gene>
    <name evidence="2" type="ORF">KDU71_20205</name>
</gene>
<dbReference type="InterPro" id="IPR038636">
    <property type="entry name" value="Wzi_sf"/>
</dbReference>
<reference evidence="2" key="2">
    <citation type="submission" date="2021-04" db="EMBL/GenBank/DDBJ databases">
        <authorList>
            <person name="Zhang T."/>
            <person name="Zhang Y."/>
            <person name="Lu D."/>
            <person name="Zuo D."/>
            <person name="Du Z."/>
        </authorList>
    </citation>
    <scope>NUCLEOTIDE SEQUENCE</scope>
    <source>
        <strain evidence="2">JR1</strain>
    </source>
</reference>
<organism evidence="2 3">
    <name type="scientific">Carboxylicivirga sediminis</name>
    <dbReference type="NCBI Taxonomy" id="2006564"/>
    <lineage>
        <taxon>Bacteria</taxon>
        <taxon>Pseudomonadati</taxon>
        <taxon>Bacteroidota</taxon>
        <taxon>Bacteroidia</taxon>
        <taxon>Marinilabiliales</taxon>
        <taxon>Marinilabiliaceae</taxon>
        <taxon>Carboxylicivirga</taxon>
    </lineage>
</organism>
<name>A0A941F6V9_9BACT</name>
<proteinExistence type="predicted"/>
<reference evidence="2" key="1">
    <citation type="journal article" date="2018" name="Int. J. Syst. Evol. Microbiol.">
        <title>Carboxylicivirga sediminis sp. nov., isolated from coastal sediment.</title>
        <authorList>
            <person name="Wang F.Q."/>
            <person name="Ren L.H."/>
            <person name="Zou R.J."/>
            <person name="Sun Y.Z."/>
            <person name="Liu X.J."/>
            <person name="Jiang F."/>
            <person name="Liu L.J."/>
        </authorList>
    </citation>
    <scope>NUCLEOTIDE SEQUENCE</scope>
    <source>
        <strain evidence="2">JR1</strain>
    </source>
</reference>
<evidence type="ECO:0000256" key="1">
    <source>
        <dbReference type="SAM" id="SignalP"/>
    </source>
</evidence>